<sequence>MKILPYSSAARWILLASALLVITHGTFSFGQKSPPNIAPIHLAADALYTQDSGQKPTLTLALSVEFPTVGAQYRDLYDPSQEYIGYFDSNSCYRYVNAASEDDRRFERIGPASSRQCGGTGFSGSFMNWASSSAIDILRFGLTGGDRIVDTPDTTVLQRAVLPVDFWTDGLRFPKKSVSNDIARTVFPSSLLGDHNGPVYISNCLNRIFFSNAAETGYCVVPMFANSLGAQKSTPARYRGPASGSSILSTDMFFTRVKVCDSSGPALVDPRDYLCKKYPSGYYKPVGNLQKYSDRLRVAAFGYLMDDGTTRYGGVLRAPMTFVGLKAVDSDGNAVKGANPYAEWDGDTGVFAVNPRSASEGKSGVINYLNMFGRTGPTPGVYKRSDPLGELYYESLRYLQGLQPTSQAVSTIDTDTRDGYPVYTSWNDPFEGGSSTKNYACLRNSIVLIGDKFTHADKSLPGNRLLGNDDFNRVSEVSPSNNIPNLVDWTKVVGGFESGNAVPYLDGNGASQASSNPTDVKDSSLWGLEAKKTGATGTAAYYVAGAAYWAHTHDIRGTQWTQTEKQRPGMRVTTYVLDVNEKDNSNDLQIRQQSQLFLTAKYGGFNDPDGDGNPFTPATLKGEFNSRHWQKSDSSGDAKTYFLASNSQAVLKALDDIFASATKSANTISAPAASTKQLTTDDGHVYIGRFDPEFWSGDVIRTPIRAGASGGVVQGDESDMVSAASLLDALSDAQTVQQRKIFVGKSTNTLTGYATEFSWGSIESALQGHLSKPTATASSDKLGQDRLNFIRGYRALEGTTFRQRGSRMGDIINSAVVYSGAPSRKFSTPEYRNFYGAQKNRAPAVFVGANDGMLHAFDATSMKELFAYIPSWLGPKLSLLTAVDYNSSRHTSYFDGTPIVGEAQVGNDWKTVLVSGTGGGGQGVVALDITNPANFSKDKVLWEFTHANDPDLGNVVGTPKIMKIRTSPKGANSKVYKWFAVVPGGINNYVDDGAGSYSTTGSPALFLLDLSKSTSDPWSLGRNYFKISLPFTNNLRSGTQEVDSDGAGTGRAKATGLINFEATSDENGGVQYFYFGDLHGQFWKLDMNEANLSSTASSGWDLARLSYFKKDSTTPTPMYIARTADEKAQPISMMPSIAFGPEGSYLIGFGTGKYLEAADNVINAATQVQSFYMLYDSPGDNQIDTRGESRFNGRTRLQQATVSNSTIINSPFIWAPPRQVGPGAGGVSKRAGWFMDFPNGGPGGGERQVTNAVLFGRQIMFTSLLPSSKAASACGGGASYTYTANIASGQGDVSNITAASQGAPIIFGLTATTSVSDSTGLRKKMETIVLGRPSANGENRLSISDVKTAETVVGRLSWRQINNYRELKGK</sequence>
<dbReference type="OrthoDB" id="7156875at2"/>
<keyword evidence="9" id="KW-1185">Reference proteome</keyword>
<comment type="subcellular location">
    <subcellularLocation>
        <location evidence="1">Fimbrium</location>
    </subcellularLocation>
</comment>
<keyword evidence="4" id="KW-0479">Metal-binding</keyword>
<evidence type="ECO:0000313" key="8">
    <source>
        <dbReference type="EMBL" id="RAR76164.1"/>
    </source>
</evidence>
<evidence type="ECO:0000256" key="4">
    <source>
        <dbReference type="ARBA" id="ARBA00022723"/>
    </source>
</evidence>
<protein>
    <submittedName>
        <fullName evidence="8">Type IV pilus assembly protein PilY1</fullName>
    </submittedName>
</protein>
<accession>A0A328YRX8</accession>
<keyword evidence="3" id="KW-1029">Fimbrium biogenesis</keyword>
<evidence type="ECO:0000256" key="3">
    <source>
        <dbReference type="ARBA" id="ARBA00022558"/>
    </source>
</evidence>
<dbReference type="GO" id="GO:0046872">
    <property type="term" value="F:metal ion binding"/>
    <property type="evidence" value="ECO:0007669"/>
    <property type="project" value="UniProtKB-KW"/>
</dbReference>
<reference evidence="8 9" key="1">
    <citation type="submission" date="2018-06" db="EMBL/GenBank/DDBJ databases">
        <title>Genomic Encyclopedia of Archaeal and Bacterial Type Strains, Phase II (KMG-II): from individual species to whole genera.</title>
        <authorList>
            <person name="Goeker M."/>
        </authorList>
    </citation>
    <scope>NUCLEOTIDE SEQUENCE [LARGE SCALE GENOMIC DNA]</scope>
    <source>
        <strain evidence="8 9">CFPB 3232</strain>
    </source>
</reference>
<feature type="domain" description="PilY1 beta-propeller" evidence="7">
    <location>
        <begin position="1063"/>
        <end position="1200"/>
    </location>
</feature>
<keyword evidence="5" id="KW-0106">Calcium</keyword>
<comment type="similarity">
    <text evidence="2">Belongs to the PilY1 family.</text>
</comment>
<proteinExistence type="inferred from homology"/>
<feature type="domain" description="PilY1 beta-propeller" evidence="7">
    <location>
        <begin position="808"/>
        <end position="965"/>
    </location>
</feature>
<dbReference type="SUPFAM" id="SSF50998">
    <property type="entry name" value="Quinoprotein alcohol dehydrogenase-like"/>
    <property type="match status" value="1"/>
</dbReference>
<dbReference type="RefSeq" id="WP_111881005.1">
    <property type="nucleotide sequence ID" value="NZ_CBCSGC010000034.1"/>
</dbReference>
<evidence type="ECO:0000313" key="9">
    <source>
        <dbReference type="Proteomes" id="UP000248856"/>
    </source>
</evidence>
<evidence type="ECO:0000256" key="1">
    <source>
        <dbReference type="ARBA" id="ARBA00004561"/>
    </source>
</evidence>
<evidence type="ECO:0000256" key="2">
    <source>
        <dbReference type="ARBA" id="ARBA00008387"/>
    </source>
</evidence>
<gene>
    <name evidence="8" type="ORF">AX018_105318</name>
</gene>
<dbReference type="Proteomes" id="UP000248856">
    <property type="component" value="Unassembled WGS sequence"/>
</dbReference>
<evidence type="ECO:0000256" key="5">
    <source>
        <dbReference type="ARBA" id="ARBA00022837"/>
    </source>
</evidence>
<name>A0A328YRX8_9BURK</name>
<organism evidence="8 9">
    <name type="scientific">Paracidovorax anthurii</name>
    <dbReference type="NCBI Taxonomy" id="78229"/>
    <lineage>
        <taxon>Bacteria</taxon>
        <taxon>Pseudomonadati</taxon>
        <taxon>Pseudomonadota</taxon>
        <taxon>Betaproteobacteria</taxon>
        <taxon>Burkholderiales</taxon>
        <taxon>Comamonadaceae</taxon>
        <taxon>Paracidovorax</taxon>
    </lineage>
</organism>
<dbReference type="InterPro" id="IPR008707">
    <property type="entry name" value="B-propeller_PilY1"/>
</dbReference>
<dbReference type="GO" id="GO:0009289">
    <property type="term" value="C:pilus"/>
    <property type="evidence" value="ECO:0007669"/>
    <property type="project" value="UniProtKB-SubCell"/>
</dbReference>
<dbReference type="Pfam" id="PF05567">
    <property type="entry name" value="T4P_PilY1"/>
    <property type="match status" value="2"/>
</dbReference>
<dbReference type="InterPro" id="IPR011047">
    <property type="entry name" value="Quinoprotein_ADH-like_sf"/>
</dbReference>
<keyword evidence="6" id="KW-0281">Fimbrium</keyword>
<comment type="caution">
    <text evidence="8">The sequence shown here is derived from an EMBL/GenBank/DDBJ whole genome shotgun (WGS) entry which is preliminary data.</text>
</comment>
<evidence type="ECO:0000259" key="7">
    <source>
        <dbReference type="Pfam" id="PF05567"/>
    </source>
</evidence>
<dbReference type="EMBL" id="QLTA01000053">
    <property type="protein sequence ID" value="RAR76164.1"/>
    <property type="molecule type" value="Genomic_DNA"/>
</dbReference>
<evidence type="ECO:0000256" key="6">
    <source>
        <dbReference type="ARBA" id="ARBA00023263"/>
    </source>
</evidence>